<gene>
    <name evidence="2" type="ORF">CWR48_02305</name>
</gene>
<feature type="transmembrane region" description="Helical" evidence="1">
    <location>
        <begin position="208"/>
        <end position="228"/>
    </location>
</feature>
<accession>A0A3D8Q2M2</accession>
<dbReference type="EMBL" id="PIOC01000002">
    <property type="protein sequence ID" value="RDW21891.1"/>
    <property type="molecule type" value="Genomic_DNA"/>
</dbReference>
<feature type="transmembrane region" description="Helical" evidence="1">
    <location>
        <begin position="175"/>
        <end position="196"/>
    </location>
</feature>
<feature type="transmembrane region" description="Helical" evidence="1">
    <location>
        <begin position="398"/>
        <end position="418"/>
    </location>
</feature>
<comment type="caution">
    <text evidence="2">The sequence shown here is derived from an EMBL/GenBank/DDBJ whole genome shotgun (WGS) entry which is preliminary data.</text>
</comment>
<feature type="transmembrane region" description="Helical" evidence="1">
    <location>
        <begin position="438"/>
        <end position="455"/>
    </location>
</feature>
<dbReference type="OrthoDB" id="2960907at2"/>
<dbReference type="Proteomes" id="UP000257143">
    <property type="component" value="Unassembled WGS sequence"/>
</dbReference>
<reference evidence="3" key="1">
    <citation type="submission" date="2017-11" db="EMBL/GenBank/DDBJ databases">
        <authorList>
            <person name="Zhu W."/>
        </authorList>
    </citation>
    <scope>NUCLEOTIDE SEQUENCE [LARGE SCALE GENOMIC DNA]</scope>
    <source>
        <strain evidence="3">CAU 1183</strain>
    </source>
</reference>
<feature type="transmembrane region" description="Helical" evidence="1">
    <location>
        <begin position="277"/>
        <end position="295"/>
    </location>
</feature>
<feature type="transmembrane region" description="Helical" evidence="1">
    <location>
        <begin position="355"/>
        <end position="386"/>
    </location>
</feature>
<dbReference type="AlphaFoldDB" id="A0A3D8Q2M2"/>
<protein>
    <recommendedName>
        <fullName evidence="4">Permease</fullName>
    </recommendedName>
</protein>
<evidence type="ECO:0000313" key="3">
    <source>
        <dbReference type="Proteomes" id="UP000257143"/>
    </source>
</evidence>
<organism evidence="2 3">
    <name type="scientific">Oceanobacillus arenosus</name>
    <dbReference type="NCBI Taxonomy" id="1229153"/>
    <lineage>
        <taxon>Bacteria</taxon>
        <taxon>Bacillati</taxon>
        <taxon>Bacillota</taxon>
        <taxon>Bacilli</taxon>
        <taxon>Bacillales</taxon>
        <taxon>Bacillaceae</taxon>
        <taxon>Oceanobacillus</taxon>
    </lineage>
</organism>
<feature type="transmembrane region" description="Helical" evidence="1">
    <location>
        <begin position="252"/>
        <end position="271"/>
    </location>
</feature>
<feature type="transmembrane region" description="Helical" evidence="1">
    <location>
        <begin position="90"/>
        <end position="107"/>
    </location>
</feature>
<evidence type="ECO:0008006" key="4">
    <source>
        <dbReference type="Google" id="ProtNLM"/>
    </source>
</evidence>
<sequence>MKQHPIFRYLYIYYSFVFLLSITNVFIESDRLNYIIGIFAIVMLAISFIGASNLFRILGGAFIIVGGIVFITSGQLLVNIPGIVTSNMSLLTLLAMLPWMNSVVKSGRFDRSMNKLLNANVSDLGKLYPRSSITTLTLAAFLNLSAASISQDVLKENLKSVSKKVRNSFISTATLRGYTLALLWSPLEILLAVSIFTTGVSYVSLLPWLLLIAVITFLLDSIWGRIYYKKYTYENVSKPSGNTDMKGVTKKIIHLMLALILFLTFVISLGNLFQLDFIFTVTILILPFSLIWALIMKRGRSFWAIGWPTWKNKTNSMQNFTVLFISLAFFANSISGTAFLDFIQQPVLAFIDYPIIIFVIIQLIFIFMSMFGVHPIATIGILSGIIATLLETMNPISLAIVLVTSAIATLTVGSYGLVVQLTSMNIGQNPYKITLNNLPYALVFGGIGSIIAYLLL</sequence>
<keyword evidence="1" id="KW-0812">Transmembrane</keyword>
<keyword evidence="1" id="KW-0472">Membrane</keyword>
<feature type="transmembrane region" description="Helical" evidence="1">
    <location>
        <begin position="320"/>
        <end position="343"/>
    </location>
</feature>
<feature type="transmembrane region" description="Helical" evidence="1">
    <location>
        <begin position="6"/>
        <end position="27"/>
    </location>
</feature>
<proteinExistence type="predicted"/>
<keyword evidence="3" id="KW-1185">Reference proteome</keyword>
<feature type="transmembrane region" description="Helical" evidence="1">
    <location>
        <begin position="57"/>
        <end position="78"/>
    </location>
</feature>
<feature type="transmembrane region" description="Helical" evidence="1">
    <location>
        <begin position="34"/>
        <end position="51"/>
    </location>
</feature>
<evidence type="ECO:0000313" key="2">
    <source>
        <dbReference type="EMBL" id="RDW21891.1"/>
    </source>
</evidence>
<name>A0A3D8Q2M2_9BACI</name>
<evidence type="ECO:0000256" key="1">
    <source>
        <dbReference type="SAM" id="Phobius"/>
    </source>
</evidence>
<keyword evidence="1" id="KW-1133">Transmembrane helix</keyword>
<dbReference type="RefSeq" id="WP_115771432.1">
    <property type="nucleotide sequence ID" value="NZ_PIOC01000002.1"/>
</dbReference>